<accession>A0AAV4TGF2</accession>
<protein>
    <submittedName>
        <fullName evidence="1">Uncharacterized protein</fullName>
    </submittedName>
</protein>
<sequence>MGNERMDLLTEKRALETQKPTRTSSFHSTKNLTNMTFKHIFKSETEETFKVNNWEILTWTPLVCLMSQEKLLSQSLDLINHDCLKFPLFRIDITITPDCTLCNPSQPNI</sequence>
<dbReference type="EMBL" id="BPLR01011198">
    <property type="protein sequence ID" value="GIY44804.1"/>
    <property type="molecule type" value="Genomic_DNA"/>
</dbReference>
<gene>
    <name evidence="1" type="ORF">CEXT_301641</name>
</gene>
<comment type="caution">
    <text evidence="1">The sequence shown here is derived from an EMBL/GenBank/DDBJ whole genome shotgun (WGS) entry which is preliminary data.</text>
</comment>
<proteinExistence type="predicted"/>
<reference evidence="1 2" key="1">
    <citation type="submission" date="2021-06" db="EMBL/GenBank/DDBJ databases">
        <title>Caerostris extrusa draft genome.</title>
        <authorList>
            <person name="Kono N."/>
            <person name="Arakawa K."/>
        </authorList>
    </citation>
    <scope>NUCLEOTIDE SEQUENCE [LARGE SCALE GENOMIC DNA]</scope>
</reference>
<dbReference type="AlphaFoldDB" id="A0AAV4TGF2"/>
<evidence type="ECO:0000313" key="1">
    <source>
        <dbReference type="EMBL" id="GIY44804.1"/>
    </source>
</evidence>
<name>A0AAV4TGF2_CAEEX</name>
<organism evidence="1 2">
    <name type="scientific">Caerostris extrusa</name>
    <name type="common">Bark spider</name>
    <name type="synonym">Caerostris bankana</name>
    <dbReference type="NCBI Taxonomy" id="172846"/>
    <lineage>
        <taxon>Eukaryota</taxon>
        <taxon>Metazoa</taxon>
        <taxon>Ecdysozoa</taxon>
        <taxon>Arthropoda</taxon>
        <taxon>Chelicerata</taxon>
        <taxon>Arachnida</taxon>
        <taxon>Araneae</taxon>
        <taxon>Araneomorphae</taxon>
        <taxon>Entelegynae</taxon>
        <taxon>Araneoidea</taxon>
        <taxon>Araneidae</taxon>
        <taxon>Caerostris</taxon>
    </lineage>
</organism>
<keyword evidence="2" id="KW-1185">Reference proteome</keyword>
<evidence type="ECO:0000313" key="2">
    <source>
        <dbReference type="Proteomes" id="UP001054945"/>
    </source>
</evidence>
<dbReference type="Proteomes" id="UP001054945">
    <property type="component" value="Unassembled WGS sequence"/>
</dbReference>